<dbReference type="InParanoid" id="A7EMG3"/>
<sequence>MAEGAASVVAAVFNGPSFLPSSSICFPDFRLLGDGDLEDDEIQDLRANVAKVSDTDFVFSREALEVCDTGIASSDVELAYSGAELPSGDPFTF</sequence>
<dbReference type="EMBL" id="CH476628">
    <property type="protein sequence ID" value="EDO04029.1"/>
    <property type="molecule type" value="Genomic_DNA"/>
</dbReference>
<reference evidence="2" key="1">
    <citation type="journal article" date="2011" name="PLoS Genet.">
        <title>Genomic analysis of the necrotrophic fungal pathogens Sclerotinia sclerotiorum and Botrytis cinerea.</title>
        <authorList>
            <person name="Amselem J."/>
            <person name="Cuomo C.A."/>
            <person name="van Kan J.A."/>
            <person name="Viaud M."/>
            <person name="Benito E.P."/>
            <person name="Couloux A."/>
            <person name="Coutinho P.M."/>
            <person name="de Vries R.P."/>
            <person name="Dyer P.S."/>
            <person name="Fillinger S."/>
            <person name="Fournier E."/>
            <person name="Gout L."/>
            <person name="Hahn M."/>
            <person name="Kohn L."/>
            <person name="Lapalu N."/>
            <person name="Plummer K.M."/>
            <person name="Pradier J.M."/>
            <person name="Quevillon E."/>
            <person name="Sharon A."/>
            <person name="Simon A."/>
            <person name="ten Have A."/>
            <person name="Tudzynski B."/>
            <person name="Tudzynski P."/>
            <person name="Wincker P."/>
            <person name="Andrew M."/>
            <person name="Anthouard V."/>
            <person name="Beever R.E."/>
            <person name="Beffa R."/>
            <person name="Benoit I."/>
            <person name="Bouzid O."/>
            <person name="Brault B."/>
            <person name="Chen Z."/>
            <person name="Choquer M."/>
            <person name="Collemare J."/>
            <person name="Cotton P."/>
            <person name="Danchin E.G."/>
            <person name="Da Silva C."/>
            <person name="Gautier A."/>
            <person name="Giraud C."/>
            <person name="Giraud T."/>
            <person name="Gonzalez C."/>
            <person name="Grossetete S."/>
            <person name="Guldener U."/>
            <person name="Henrissat B."/>
            <person name="Howlett B.J."/>
            <person name="Kodira C."/>
            <person name="Kretschmer M."/>
            <person name="Lappartient A."/>
            <person name="Leroch M."/>
            <person name="Levis C."/>
            <person name="Mauceli E."/>
            <person name="Neuveglise C."/>
            <person name="Oeser B."/>
            <person name="Pearson M."/>
            <person name="Poulain J."/>
            <person name="Poussereau N."/>
            <person name="Quesneville H."/>
            <person name="Rascle C."/>
            <person name="Schumacher J."/>
            <person name="Segurens B."/>
            <person name="Sexton A."/>
            <person name="Silva E."/>
            <person name="Sirven C."/>
            <person name="Soanes D.M."/>
            <person name="Talbot N.J."/>
            <person name="Templeton M."/>
            <person name="Yandava C."/>
            <person name="Yarden O."/>
            <person name="Zeng Q."/>
            <person name="Rollins J.A."/>
            <person name="Lebrun M.H."/>
            <person name="Dickman M."/>
        </authorList>
    </citation>
    <scope>NUCLEOTIDE SEQUENCE [LARGE SCALE GENOMIC DNA]</scope>
    <source>
        <strain evidence="2">ATCC 18683 / 1980 / Ss-1</strain>
    </source>
</reference>
<organism evidence="1 2">
    <name type="scientific">Sclerotinia sclerotiorum (strain ATCC 18683 / 1980 / Ss-1)</name>
    <name type="common">White mold</name>
    <name type="synonym">Whetzelinia sclerotiorum</name>
    <dbReference type="NCBI Taxonomy" id="665079"/>
    <lineage>
        <taxon>Eukaryota</taxon>
        <taxon>Fungi</taxon>
        <taxon>Dikarya</taxon>
        <taxon>Ascomycota</taxon>
        <taxon>Pezizomycotina</taxon>
        <taxon>Leotiomycetes</taxon>
        <taxon>Helotiales</taxon>
        <taxon>Sclerotiniaceae</taxon>
        <taxon>Sclerotinia</taxon>
    </lineage>
</organism>
<name>A7EMG3_SCLS1</name>
<dbReference type="Proteomes" id="UP000001312">
    <property type="component" value="Unassembled WGS sequence"/>
</dbReference>
<keyword evidence="2" id="KW-1185">Reference proteome</keyword>
<dbReference type="KEGG" id="ssl:SS1G_06511"/>
<evidence type="ECO:0000313" key="1">
    <source>
        <dbReference type="EMBL" id="EDO04029.1"/>
    </source>
</evidence>
<proteinExistence type="predicted"/>
<dbReference type="GeneID" id="5488751"/>
<protein>
    <submittedName>
        <fullName evidence="1">Uncharacterized protein</fullName>
    </submittedName>
</protein>
<dbReference type="AlphaFoldDB" id="A7EMG3"/>
<dbReference type="RefSeq" id="XP_001592271.1">
    <property type="nucleotide sequence ID" value="XM_001592221.1"/>
</dbReference>
<gene>
    <name evidence="1" type="ORF">SS1G_06511</name>
</gene>
<accession>A7EMG3</accession>
<evidence type="ECO:0000313" key="2">
    <source>
        <dbReference type="Proteomes" id="UP000001312"/>
    </source>
</evidence>